<accession>A0ABU5ICI8</accession>
<evidence type="ECO:0000313" key="2">
    <source>
        <dbReference type="Proteomes" id="UP001293718"/>
    </source>
</evidence>
<protein>
    <submittedName>
        <fullName evidence="1">Uncharacterized protein</fullName>
    </submittedName>
</protein>
<name>A0ABU5ICI8_9BURK</name>
<dbReference type="EMBL" id="JAXOJX010000012">
    <property type="protein sequence ID" value="MDZ5456826.1"/>
    <property type="molecule type" value="Genomic_DNA"/>
</dbReference>
<dbReference type="RefSeq" id="WP_322465264.1">
    <property type="nucleotide sequence ID" value="NZ_JAXOJX010000012.1"/>
</dbReference>
<comment type="caution">
    <text evidence="1">The sequence shown here is derived from an EMBL/GenBank/DDBJ whole genome shotgun (WGS) entry which is preliminary data.</text>
</comment>
<dbReference type="Proteomes" id="UP001293718">
    <property type="component" value="Unassembled WGS sequence"/>
</dbReference>
<keyword evidence="2" id="KW-1185">Reference proteome</keyword>
<gene>
    <name evidence="1" type="ORF">SM757_09605</name>
</gene>
<proteinExistence type="predicted"/>
<reference evidence="1 2" key="1">
    <citation type="submission" date="2023-11" db="EMBL/GenBank/DDBJ databases">
        <title>Draft genome of Azohydromonas lata strain H1 (DSM1123), a polyhydroxyalkanoate producer.</title>
        <authorList>
            <person name="Traversa D."/>
            <person name="D'Addabbo P."/>
            <person name="Pazzani C."/>
            <person name="Manzari C."/>
            <person name="Chiara M."/>
            <person name="Scrascia M."/>
        </authorList>
    </citation>
    <scope>NUCLEOTIDE SEQUENCE [LARGE SCALE GENOMIC DNA]</scope>
    <source>
        <strain evidence="1 2">H1</strain>
    </source>
</reference>
<organism evidence="1 2">
    <name type="scientific">Azohydromonas lata</name>
    <dbReference type="NCBI Taxonomy" id="45677"/>
    <lineage>
        <taxon>Bacteria</taxon>
        <taxon>Pseudomonadati</taxon>
        <taxon>Pseudomonadota</taxon>
        <taxon>Betaproteobacteria</taxon>
        <taxon>Burkholderiales</taxon>
        <taxon>Sphaerotilaceae</taxon>
        <taxon>Azohydromonas</taxon>
    </lineage>
</organism>
<sequence>MTPDDLRAHFAAHAPDDIPSWFQPAVVEPSLPSLPERGSDDTADNAAVKAWSDQRSQAHLRREQYRYFAWRWYYADQMVALKDMPISLQPHG</sequence>
<evidence type="ECO:0000313" key="1">
    <source>
        <dbReference type="EMBL" id="MDZ5456826.1"/>
    </source>
</evidence>